<feature type="non-terminal residue" evidence="2">
    <location>
        <position position="134"/>
    </location>
</feature>
<keyword evidence="1" id="KW-1133">Transmembrane helix</keyword>
<feature type="transmembrane region" description="Helical" evidence="1">
    <location>
        <begin position="114"/>
        <end position="133"/>
    </location>
</feature>
<feature type="transmembrane region" description="Helical" evidence="1">
    <location>
        <begin position="21"/>
        <end position="42"/>
    </location>
</feature>
<reference evidence="2 3" key="1">
    <citation type="submission" date="2017-07" db="EMBL/GenBank/DDBJ databases">
        <title>Draft genome sequence of Enterobacter cloacae ST128, a clinical strain coproducing KPC-2 and NDM-1 carbapenemases.</title>
        <authorList>
            <person name="Li X."/>
        </authorList>
    </citation>
    <scope>NUCLEOTIDE SEQUENCE [LARGE SCALE GENOMIC DNA]</scope>
    <source>
        <strain evidence="2 3">HBY</strain>
    </source>
</reference>
<accession>A0AAP8GH05</accession>
<keyword evidence="1" id="KW-0472">Membrane</keyword>
<protein>
    <submittedName>
        <fullName evidence="2">Stage V sporulation protein B</fullName>
    </submittedName>
</protein>
<comment type="caution">
    <text evidence="2">The sequence shown here is derived from an EMBL/GenBank/DDBJ whole genome shotgun (WGS) entry which is preliminary data.</text>
</comment>
<evidence type="ECO:0000256" key="1">
    <source>
        <dbReference type="SAM" id="Phobius"/>
    </source>
</evidence>
<organism evidence="2 3">
    <name type="scientific">Enterobacter hormaechei</name>
    <dbReference type="NCBI Taxonomy" id="158836"/>
    <lineage>
        <taxon>Bacteria</taxon>
        <taxon>Pseudomonadati</taxon>
        <taxon>Pseudomonadota</taxon>
        <taxon>Gammaproteobacteria</taxon>
        <taxon>Enterobacterales</taxon>
        <taxon>Enterobacteriaceae</taxon>
        <taxon>Enterobacter</taxon>
        <taxon>Enterobacter cloacae complex</taxon>
    </lineage>
</organism>
<keyword evidence="1" id="KW-0812">Transmembrane</keyword>
<dbReference type="Proteomes" id="UP000231328">
    <property type="component" value="Unassembled WGS sequence"/>
</dbReference>
<evidence type="ECO:0000313" key="3">
    <source>
        <dbReference type="Proteomes" id="UP000231328"/>
    </source>
</evidence>
<feature type="non-terminal residue" evidence="2">
    <location>
        <position position="1"/>
    </location>
</feature>
<dbReference type="RefSeq" id="WP_218109630.1">
    <property type="nucleotide sequence ID" value="NZ_NMVR01000330.1"/>
</dbReference>
<name>A0AAP8GH05_9ENTR</name>
<dbReference type="AlphaFoldDB" id="A0AAP8GH05"/>
<gene>
    <name evidence="2" type="ORF">CGZ54_28825</name>
</gene>
<feature type="transmembrane region" description="Helical" evidence="1">
    <location>
        <begin position="62"/>
        <end position="82"/>
    </location>
</feature>
<evidence type="ECO:0000313" key="2">
    <source>
        <dbReference type="EMBL" id="PJG36368.1"/>
    </source>
</evidence>
<proteinExistence type="predicted"/>
<sequence>VGIIIVTIVIFVDRGWPIYEAGTIAILASTIGFLGSSIYLVAHRPFKFKMVNNTAKIVWKQFALSVLIFAISQLIVILWQVIDSVTIIKSLQAIRVPFDVAITEKGVYDRGASFIQMGLIVTTTFSFALIPLLS</sequence>
<dbReference type="EMBL" id="NMVR01000330">
    <property type="protein sequence ID" value="PJG36368.1"/>
    <property type="molecule type" value="Genomic_DNA"/>
</dbReference>